<dbReference type="InterPro" id="IPR050638">
    <property type="entry name" value="AA-Vitamin_Transporters"/>
</dbReference>
<keyword evidence="3 6" id="KW-0812">Transmembrane</keyword>
<keyword evidence="5 6" id="KW-0472">Membrane</keyword>
<evidence type="ECO:0000313" key="9">
    <source>
        <dbReference type="Proteomes" id="UP000637980"/>
    </source>
</evidence>
<feature type="transmembrane region" description="Helical" evidence="6">
    <location>
        <begin position="210"/>
        <end position="234"/>
    </location>
</feature>
<feature type="transmembrane region" description="Helical" evidence="6">
    <location>
        <begin position="64"/>
        <end position="83"/>
    </location>
</feature>
<evidence type="ECO:0000256" key="2">
    <source>
        <dbReference type="ARBA" id="ARBA00007362"/>
    </source>
</evidence>
<sequence length="305" mass="32593">MNTAFLFIATVLLWGTSWLAIAWQIGEVPILTSIFYRFAMAAVLMLAGLVVLRRLSLPSTWRYVVLQALCLFSLNFVAFYNATALIPSGLVSVIFSLASIFNAVNARFFYGETITKRVVVAGFFGVSGLIFIFWQSLALSFDASTLWGVGWAMLGTYFFSLGTMVSRKNTSLGISTVTANGWGMGIGALIILVLIAVTGNEVVLPTTVSYVAALIYLAAFSSVIGFTTYLLLVARIGSAKAGYATVLFPVVALLLSTVVEGYGWTLPAVTGVSLILFGNLIMFSRIGEGNASSFLKGVGGRLGVK</sequence>
<evidence type="ECO:0000256" key="5">
    <source>
        <dbReference type="ARBA" id="ARBA00023136"/>
    </source>
</evidence>
<feature type="transmembrane region" description="Helical" evidence="6">
    <location>
        <begin position="241"/>
        <end position="258"/>
    </location>
</feature>
<dbReference type="PANTHER" id="PTHR32322">
    <property type="entry name" value="INNER MEMBRANE TRANSPORTER"/>
    <property type="match status" value="1"/>
</dbReference>
<evidence type="ECO:0000256" key="1">
    <source>
        <dbReference type="ARBA" id="ARBA00004141"/>
    </source>
</evidence>
<feature type="transmembrane region" description="Helical" evidence="6">
    <location>
        <begin position="177"/>
        <end position="198"/>
    </location>
</feature>
<evidence type="ECO:0000256" key="4">
    <source>
        <dbReference type="ARBA" id="ARBA00022989"/>
    </source>
</evidence>
<feature type="transmembrane region" description="Helical" evidence="6">
    <location>
        <begin position="117"/>
        <end position="134"/>
    </location>
</feature>
<comment type="similarity">
    <text evidence="2">Belongs to the EamA transporter family.</text>
</comment>
<gene>
    <name evidence="8" type="ORF">GCM10007094_25730</name>
</gene>
<dbReference type="Proteomes" id="UP000637980">
    <property type="component" value="Unassembled WGS sequence"/>
</dbReference>
<name>A0ABQ3EHH7_9HYPH</name>
<keyword evidence="4 6" id="KW-1133">Transmembrane helix</keyword>
<comment type="caution">
    <text evidence="8">The sequence shown here is derived from an EMBL/GenBank/DDBJ whole genome shotgun (WGS) entry which is preliminary data.</text>
</comment>
<feature type="transmembrane region" description="Helical" evidence="6">
    <location>
        <begin position="32"/>
        <end position="52"/>
    </location>
</feature>
<feature type="transmembrane region" description="Helical" evidence="6">
    <location>
        <begin position="89"/>
        <end position="110"/>
    </location>
</feature>
<feature type="domain" description="EamA" evidence="7">
    <location>
        <begin position="146"/>
        <end position="283"/>
    </location>
</feature>
<feature type="transmembrane region" description="Helical" evidence="6">
    <location>
        <begin position="146"/>
        <end position="165"/>
    </location>
</feature>
<organism evidence="8 9">
    <name type="scientific">Pseudovibrio japonicus</name>
    <dbReference type="NCBI Taxonomy" id="366534"/>
    <lineage>
        <taxon>Bacteria</taxon>
        <taxon>Pseudomonadati</taxon>
        <taxon>Pseudomonadota</taxon>
        <taxon>Alphaproteobacteria</taxon>
        <taxon>Hyphomicrobiales</taxon>
        <taxon>Stappiaceae</taxon>
        <taxon>Pseudovibrio</taxon>
    </lineage>
</organism>
<dbReference type="Pfam" id="PF00892">
    <property type="entry name" value="EamA"/>
    <property type="match status" value="2"/>
</dbReference>
<evidence type="ECO:0000256" key="3">
    <source>
        <dbReference type="ARBA" id="ARBA00022692"/>
    </source>
</evidence>
<dbReference type="InterPro" id="IPR037185">
    <property type="entry name" value="EmrE-like"/>
</dbReference>
<evidence type="ECO:0000313" key="8">
    <source>
        <dbReference type="EMBL" id="GHB35096.1"/>
    </source>
</evidence>
<evidence type="ECO:0000256" key="6">
    <source>
        <dbReference type="SAM" id="Phobius"/>
    </source>
</evidence>
<dbReference type="InterPro" id="IPR000620">
    <property type="entry name" value="EamA_dom"/>
</dbReference>
<dbReference type="RefSeq" id="WP_189437195.1">
    <property type="nucleotide sequence ID" value="NZ_BMXE01000004.1"/>
</dbReference>
<proteinExistence type="inferred from homology"/>
<reference evidence="9" key="1">
    <citation type="journal article" date="2019" name="Int. J. Syst. Evol. Microbiol.">
        <title>The Global Catalogue of Microorganisms (GCM) 10K type strain sequencing project: providing services to taxonomists for standard genome sequencing and annotation.</title>
        <authorList>
            <consortium name="The Broad Institute Genomics Platform"/>
            <consortium name="The Broad Institute Genome Sequencing Center for Infectious Disease"/>
            <person name="Wu L."/>
            <person name="Ma J."/>
        </authorList>
    </citation>
    <scope>NUCLEOTIDE SEQUENCE [LARGE SCALE GENOMIC DNA]</scope>
    <source>
        <strain evidence="9">KCTC 12861</strain>
    </source>
</reference>
<keyword evidence="9" id="KW-1185">Reference proteome</keyword>
<feature type="transmembrane region" description="Helical" evidence="6">
    <location>
        <begin position="264"/>
        <end position="283"/>
    </location>
</feature>
<comment type="subcellular location">
    <subcellularLocation>
        <location evidence="1">Membrane</location>
        <topology evidence="1">Multi-pass membrane protein</topology>
    </subcellularLocation>
</comment>
<dbReference type="EMBL" id="BMXE01000004">
    <property type="protein sequence ID" value="GHB35096.1"/>
    <property type="molecule type" value="Genomic_DNA"/>
</dbReference>
<dbReference type="PANTHER" id="PTHR32322:SF2">
    <property type="entry name" value="EAMA DOMAIN-CONTAINING PROTEIN"/>
    <property type="match status" value="1"/>
</dbReference>
<dbReference type="SUPFAM" id="SSF103481">
    <property type="entry name" value="Multidrug resistance efflux transporter EmrE"/>
    <property type="match status" value="2"/>
</dbReference>
<protein>
    <submittedName>
        <fullName evidence="8">Membrane protein</fullName>
    </submittedName>
</protein>
<accession>A0ABQ3EHH7</accession>
<feature type="domain" description="EamA" evidence="7">
    <location>
        <begin position="4"/>
        <end position="133"/>
    </location>
</feature>
<evidence type="ECO:0000259" key="7">
    <source>
        <dbReference type="Pfam" id="PF00892"/>
    </source>
</evidence>